<dbReference type="InterPro" id="IPR044824">
    <property type="entry name" value="MAIN-like"/>
</dbReference>
<dbReference type="PhylomeDB" id="A0A068VBH8"/>
<organism evidence="2 3">
    <name type="scientific">Coffea canephora</name>
    <name type="common">Robusta coffee</name>
    <dbReference type="NCBI Taxonomy" id="49390"/>
    <lineage>
        <taxon>Eukaryota</taxon>
        <taxon>Viridiplantae</taxon>
        <taxon>Streptophyta</taxon>
        <taxon>Embryophyta</taxon>
        <taxon>Tracheophyta</taxon>
        <taxon>Spermatophyta</taxon>
        <taxon>Magnoliopsida</taxon>
        <taxon>eudicotyledons</taxon>
        <taxon>Gunneridae</taxon>
        <taxon>Pentapetalae</taxon>
        <taxon>asterids</taxon>
        <taxon>lamiids</taxon>
        <taxon>Gentianales</taxon>
        <taxon>Rubiaceae</taxon>
        <taxon>Ixoroideae</taxon>
        <taxon>Gardenieae complex</taxon>
        <taxon>Bertiereae - Coffeeae clade</taxon>
        <taxon>Coffeeae</taxon>
        <taxon>Coffea</taxon>
    </lineage>
</organism>
<dbReference type="PANTHER" id="PTHR46033:SF8">
    <property type="entry name" value="PROTEIN MAINTENANCE OF MERISTEMS-LIKE"/>
    <property type="match status" value="1"/>
</dbReference>
<keyword evidence="3" id="KW-1185">Reference proteome</keyword>
<dbReference type="InterPro" id="IPR019557">
    <property type="entry name" value="AminoTfrase-like_pln_mobile"/>
</dbReference>
<accession>A0A068VBH8</accession>
<dbReference type="Gramene" id="CDP17947">
    <property type="protein sequence ID" value="CDP17947"/>
    <property type="gene ID" value="GSCOC_T00011598001"/>
</dbReference>
<dbReference type="PANTHER" id="PTHR46033">
    <property type="entry name" value="PROTEIN MAIN-LIKE 2"/>
    <property type="match status" value="1"/>
</dbReference>
<dbReference type="GO" id="GO:0010073">
    <property type="term" value="P:meristem maintenance"/>
    <property type="evidence" value="ECO:0007669"/>
    <property type="project" value="InterPro"/>
</dbReference>
<dbReference type="AlphaFoldDB" id="A0A068VBH8"/>
<evidence type="ECO:0000259" key="1">
    <source>
        <dbReference type="Pfam" id="PF10536"/>
    </source>
</evidence>
<dbReference type="STRING" id="49390.A0A068VBH8"/>
<sequence>MSGIATPTAAFRSGELKFGCLARVLDTGLPPDASDAECRQRARIYLLLILAGHLLSNKSGNKVPLLYLPLLRDLETVGQYSWGSACLATLYRSLCNATNPTKSAIAGLLVLLQEHIPTMRPDRIASLEHYPDPYGVRCAFRPYFDCSYFIKYKWNNDLDIHSVVRHVVPAFRDQLIGLRPEEFIWQPYLEDVLASLPAYCTAGQDIWRSVTYLICWDVVEPHLAHRVMRQFGFHQSLPDMRLTDNQAALHSLDRRDRANQDWSTTHR</sequence>
<gene>
    <name evidence="2" type="ORF">GSCOC_T00011598001</name>
</gene>
<dbReference type="Pfam" id="PF10536">
    <property type="entry name" value="PMD"/>
    <property type="match status" value="1"/>
</dbReference>
<protein>
    <submittedName>
        <fullName evidence="2">DH200=94 genomic scaffold, scaffold_191</fullName>
    </submittedName>
</protein>
<feature type="domain" description="Aminotransferase-like plant mobile" evidence="1">
    <location>
        <begin position="39"/>
        <end position="264"/>
    </location>
</feature>
<evidence type="ECO:0000313" key="3">
    <source>
        <dbReference type="Proteomes" id="UP000295252"/>
    </source>
</evidence>
<dbReference type="InParanoid" id="A0A068VBH8"/>
<evidence type="ECO:0000313" key="2">
    <source>
        <dbReference type="EMBL" id="CDP17947.1"/>
    </source>
</evidence>
<dbReference type="EMBL" id="HG739275">
    <property type="protein sequence ID" value="CDP17947.1"/>
    <property type="molecule type" value="Genomic_DNA"/>
</dbReference>
<reference evidence="3" key="1">
    <citation type="journal article" date="2014" name="Science">
        <title>The coffee genome provides insight into the convergent evolution of caffeine biosynthesis.</title>
        <authorList>
            <person name="Denoeud F."/>
            <person name="Carretero-Paulet L."/>
            <person name="Dereeper A."/>
            <person name="Droc G."/>
            <person name="Guyot R."/>
            <person name="Pietrella M."/>
            <person name="Zheng C."/>
            <person name="Alberti A."/>
            <person name="Anthony F."/>
            <person name="Aprea G."/>
            <person name="Aury J.M."/>
            <person name="Bento P."/>
            <person name="Bernard M."/>
            <person name="Bocs S."/>
            <person name="Campa C."/>
            <person name="Cenci A."/>
            <person name="Combes M.C."/>
            <person name="Crouzillat D."/>
            <person name="Da Silva C."/>
            <person name="Daddiego L."/>
            <person name="De Bellis F."/>
            <person name="Dussert S."/>
            <person name="Garsmeur O."/>
            <person name="Gayraud T."/>
            <person name="Guignon V."/>
            <person name="Jahn K."/>
            <person name="Jamilloux V."/>
            <person name="Joet T."/>
            <person name="Labadie K."/>
            <person name="Lan T."/>
            <person name="Leclercq J."/>
            <person name="Lepelley M."/>
            <person name="Leroy T."/>
            <person name="Li L.T."/>
            <person name="Librado P."/>
            <person name="Lopez L."/>
            <person name="Munoz A."/>
            <person name="Noel B."/>
            <person name="Pallavicini A."/>
            <person name="Perrotta G."/>
            <person name="Poncet V."/>
            <person name="Pot D."/>
            <person name="Priyono X."/>
            <person name="Rigoreau M."/>
            <person name="Rouard M."/>
            <person name="Rozas J."/>
            <person name="Tranchant-Dubreuil C."/>
            <person name="VanBuren R."/>
            <person name="Zhang Q."/>
            <person name="Andrade A.C."/>
            <person name="Argout X."/>
            <person name="Bertrand B."/>
            <person name="de Kochko A."/>
            <person name="Graziosi G."/>
            <person name="Henry R.J."/>
            <person name="Jayarama X."/>
            <person name="Ming R."/>
            <person name="Nagai C."/>
            <person name="Rounsley S."/>
            <person name="Sankoff D."/>
            <person name="Giuliano G."/>
            <person name="Albert V.A."/>
            <person name="Wincker P."/>
            <person name="Lashermes P."/>
        </authorList>
    </citation>
    <scope>NUCLEOTIDE SEQUENCE [LARGE SCALE GENOMIC DNA]</scope>
    <source>
        <strain evidence="3">cv. DH200-94</strain>
    </source>
</reference>
<name>A0A068VBH8_COFCA</name>
<dbReference type="Proteomes" id="UP000295252">
    <property type="component" value="Unassembled WGS sequence"/>
</dbReference>
<proteinExistence type="predicted"/>
<dbReference type="OMA" id="IASLEHY"/>